<keyword evidence="1" id="KW-0472">Membrane</keyword>
<name>A0ABU3TNQ4_9BACT</name>
<feature type="transmembrane region" description="Helical" evidence="1">
    <location>
        <begin position="39"/>
        <end position="60"/>
    </location>
</feature>
<comment type="caution">
    <text evidence="2">The sequence shown here is derived from an EMBL/GenBank/DDBJ whole genome shotgun (WGS) entry which is preliminary data.</text>
</comment>
<organism evidence="2 3">
    <name type="scientific">Aquirufa regiilacus</name>
    <dbReference type="NCBI Taxonomy" id="3024868"/>
    <lineage>
        <taxon>Bacteria</taxon>
        <taxon>Pseudomonadati</taxon>
        <taxon>Bacteroidota</taxon>
        <taxon>Cytophagia</taxon>
        <taxon>Cytophagales</taxon>
        <taxon>Flectobacillaceae</taxon>
        <taxon>Aquirufa</taxon>
    </lineage>
</organism>
<keyword evidence="1" id="KW-0812">Transmembrane</keyword>
<accession>A0ABU3TNQ4</accession>
<dbReference type="Proteomes" id="UP001249959">
    <property type="component" value="Unassembled WGS sequence"/>
</dbReference>
<reference evidence="2 3" key="1">
    <citation type="submission" date="2023-09" db="EMBL/GenBank/DDBJ databases">
        <title>Aquirufa genomes.</title>
        <authorList>
            <person name="Pitt A."/>
        </authorList>
    </citation>
    <scope>NUCLEOTIDE SEQUENCE [LARGE SCALE GENOMIC DNA]</scope>
    <source>
        <strain evidence="2 3">LEOWEIH-7C</strain>
    </source>
</reference>
<dbReference type="EMBL" id="JAVNWW010000001">
    <property type="protein sequence ID" value="MDU0807486.1"/>
    <property type="molecule type" value="Genomic_DNA"/>
</dbReference>
<keyword evidence="3" id="KW-1185">Reference proteome</keyword>
<dbReference type="Pfam" id="PF07332">
    <property type="entry name" value="Phage_holin_3_6"/>
    <property type="match status" value="1"/>
</dbReference>
<evidence type="ECO:0000256" key="1">
    <source>
        <dbReference type="SAM" id="Phobius"/>
    </source>
</evidence>
<feature type="transmembrane region" description="Helical" evidence="1">
    <location>
        <begin position="72"/>
        <end position="93"/>
    </location>
</feature>
<keyword evidence="1" id="KW-1133">Transmembrane helix</keyword>
<sequence length="120" mass="13385">MGFFDNNGLVDLLKNYLKTQFELVKLDIQERLEALLERIFKFVILAFAVGIGVLFLLHGIANMINAYLGSPFWGHLIVSGACFIVGGIMVASFRKPTDDVESEVEEIVEEDITADESDTE</sequence>
<dbReference type="RefSeq" id="WP_315577357.1">
    <property type="nucleotide sequence ID" value="NZ_JARDXH010000007.1"/>
</dbReference>
<proteinExistence type="predicted"/>
<dbReference type="InterPro" id="IPR009937">
    <property type="entry name" value="Phage_holin_3_6"/>
</dbReference>
<evidence type="ECO:0000313" key="3">
    <source>
        <dbReference type="Proteomes" id="UP001249959"/>
    </source>
</evidence>
<gene>
    <name evidence="2" type="ORF">PQG45_00400</name>
</gene>
<protein>
    <submittedName>
        <fullName evidence="2">Phage holin family protein</fullName>
    </submittedName>
</protein>
<evidence type="ECO:0000313" key="2">
    <source>
        <dbReference type="EMBL" id="MDU0807486.1"/>
    </source>
</evidence>